<evidence type="ECO:0000313" key="3">
    <source>
        <dbReference type="Proteomes" id="UP000244162"/>
    </source>
</evidence>
<keyword evidence="3" id="KW-1185">Reference proteome</keyword>
<evidence type="ECO:0008006" key="4">
    <source>
        <dbReference type="Google" id="ProtNLM"/>
    </source>
</evidence>
<name>A0A2T5G207_9SPHN</name>
<gene>
    <name evidence="2" type="ORF">CLG96_03425</name>
</gene>
<protein>
    <recommendedName>
        <fullName evidence="4">PAS domain-containing protein</fullName>
    </recommendedName>
</protein>
<comment type="caution">
    <text evidence="2">The sequence shown here is derived from an EMBL/GenBank/DDBJ whole genome shotgun (WGS) entry which is preliminary data.</text>
</comment>
<dbReference type="Proteomes" id="UP000244162">
    <property type="component" value="Unassembled WGS sequence"/>
</dbReference>
<accession>A0A2T5G207</accession>
<feature type="region of interest" description="Disordered" evidence="1">
    <location>
        <begin position="1"/>
        <end position="22"/>
    </location>
</feature>
<evidence type="ECO:0000313" key="2">
    <source>
        <dbReference type="EMBL" id="PTQ13187.1"/>
    </source>
</evidence>
<evidence type="ECO:0000256" key="1">
    <source>
        <dbReference type="SAM" id="MobiDB-lite"/>
    </source>
</evidence>
<dbReference type="AlphaFoldDB" id="A0A2T5G207"/>
<reference evidence="2 3" key="1">
    <citation type="submission" date="2017-09" db="EMBL/GenBank/DDBJ databases">
        <title>Sphingomonas panjinensis sp.nov., isolated from oil-contaminated soil.</title>
        <authorList>
            <person name="Wang L."/>
            <person name="Chen L."/>
        </authorList>
    </citation>
    <scope>NUCLEOTIDE SEQUENCE [LARGE SCALE GENOMIC DNA]</scope>
    <source>
        <strain evidence="2 3">FW-11</strain>
    </source>
</reference>
<organism evidence="2 3">
    <name type="scientific">Sphingomonas oleivorans</name>
    <dbReference type="NCBI Taxonomy" id="1735121"/>
    <lineage>
        <taxon>Bacteria</taxon>
        <taxon>Pseudomonadati</taxon>
        <taxon>Pseudomonadota</taxon>
        <taxon>Alphaproteobacteria</taxon>
        <taxon>Sphingomonadales</taxon>
        <taxon>Sphingomonadaceae</taxon>
        <taxon>Sphingomonas</taxon>
    </lineage>
</organism>
<proteinExistence type="predicted"/>
<sequence length="211" mass="23025">MEDGSRSEASGTIDRDYPAALEPMMEPPPAIGARERRIHARAHDHWQSLLRGRAFPSIAELDGAWLRGFAPHALLIELSGTKPSIAFIGETLRDEAGLGAEGRLALADMPEGSLLSHLATRYPQVLARRAPIDFEAELAGDHGDILLYRGILLPFSSNGRDIDHIYGLLSWKLLTPEALPADIVTAMNGLFGDRPAFPFALCESPWKMAHA</sequence>
<dbReference type="EMBL" id="NWBU01000004">
    <property type="protein sequence ID" value="PTQ13187.1"/>
    <property type="molecule type" value="Genomic_DNA"/>
</dbReference>